<evidence type="ECO:0000313" key="4">
    <source>
        <dbReference type="Proteomes" id="UP000305067"/>
    </source>
</evidence>
<dbReference type="InterPro" id="IPR004331">
    <property type="entry name" value="SPX_dom"/>
</dbReference>
<feature type="domain" description="SPX" evidence="2">
    <location>
        <begin position="1"/>
        <end position="363"/>
    </location>
</feature>
<feature type="compositionally biased region" description="Basic and acidic residues" evidence="1">
    <location>
        <begin position="305"/>
        <end position="316"/>
    </location>
</feature>
<dbReference type="GO" id="GO:0005794">
    <property type="term" value="C:Golgi apparatus"/>
    <property type="evidence" value="ECO:0007669"/>
    <property type="project" value="TreeGrafter"/>
</dbReference>
<evidence type="ECO:0000313" key="3">
    <source>
        <dbReference type="EMBL" id="TFL04667.1"/>
    </source>
</evidence>
<feature type="region of interest" description="Disordered" evidence="1">
    <location>
        <begin position="37"/>
        <end position="126"/>
    </location>
</feature>
<evidence type="ECO:0000256" key="1">
    <source>
        <dbReference type="SAM" id="MobiDB-lite"/>
    </source>
</evidence>
<name>A0A5C3QT02_9AGAR</name>
<protein>
    <submittedName>
        <fullName evidence="3">SPX domain-containing protein</fullName>
    </submittedName>
</protein>
<dbReference type="EMBL" id="ML178818">
    <property type="protein sequence ID" value="TFL04667.1"/>
    <property type="molecule type" value="Genomic_DNA"/>
</dbReference>
<dbReference type="GO" id="GO:0005886">
    <property type="term" value="C:plasma membrane"/>
    <property type="evidence" value="ECO:0007669"/>
    <property type="project" value="TreeGrafter"/>
</dbReference>
<dbReference type="OrthoDB" id="9970435at2759"/>
<feature type="compositionally biased region" description="Polar residues" evidence="1">
    <location>
        <begin position="90"/>
        <end position="101"/>
    </location>
</feature>
<feature type="compositionally biased region" description="Polar residues" evidence="1">
    <location>
        <begin position="112"/>
        <end position="125"/>
    </location>
</feature>
<dbReference type="STRING" id="1884261.A0A5C3QT02"/>
<dbReference type="Pfam" id="PF03105">
    <property type="entry name" value="SPX"/>
    <property type="match status" value="1"/>
</dbReference>
<feature type="region of interest" description="Disordered" evidence="1">
    <location>
        <begin position="264"/>
        <end position="345"/>
    </location>
</feature>
<dbReference type="Proteomes" id="UP000305067">
    <property type="component" value="Unassembled WGS sequence"/>
</dbReference>
<keyword evidence="4" id="KW-1185">Reference proteome</keyword>
<sequence>MKFARYLEDTQTPEWKKAYMDYRLLKKRISAIRNERREFEDVSDTPTASRISLAPSVPYTSDQHGTASLHGQGGGRATSLDVTAGGDSGRPSNATARTSVVSMPETLRSEQDTTPVLSGSGSGARQATLGKRLGATRGMLRRNKTNLWRPSKSLSLSTSQLPPSSLPFVELYDSLSPAERAFFDALQGELDKVEAFYLRQEQEMRVRFFKLQKQLEELGKHRKAFHQTFDTTRHSPWPLNPLSDTVKIKRGRIKIYKEHDQIPDAPMLRRELSTPHYGPGSVGSTSPKGLGSSPKGAFNVNGKGKSPEEGLARVDENGESQGKRGKRDSFNGSTSLGEDGSGIPALKKFEKNTGIPAQLTWMAEKIDSGVLGSGASVRSMLSDMEMLFTEKFEHGNKKQALSRLRAHSSTKTHHFSTFSTGLAVGLAIPALIDGIRESALTPFSVH</sequence>
<dbReference type="PANTHER" id="PTHR10783:SF103">
    <property type="entry name" value="SOLUTE CARRIER FAMILY 53 MEMBER 1"/>
    <property type="match status" value="1"/>
</dbReference>
<dbReference type="GO" id="GO:0006817">
    <property type="term" value="P:phosphate ion transport"/>
    <property type="evidence" value="ECO:0007669"/>
    <property type="project" value="TreeGrafter"/>
</dbReference>
<feature type="compositionally biased region" description="Basic and acidic residues" evidence="1">
    <location>
        <begin position="264"/>
        <end position="273"/>
    </location>
</feature>
<accession>A0A5C3QT02</accession>
<dbReference type="PROSITE" id="PS51382">
    <property type="entry name" value="SPX"/>
    <property type="match status" value="1"/>
</dbReference>
<dbReference type="GO" id="GO:0000822">
    <property type="term" value="F:inositol hexakisphosphate binding"/>
    <property type="evidence" value="ECO:0007669"/>
    <property type="project" value="TreeGrafter"/>
</dbReference>
<dbReference type="PANTHER" id="PTHR10783">
    <property type="entry name" value="XENOTROPIC AND POLYTROPIC RETROVIRUS RECEPTOR 1-RELATED"/>
    <property type="match status" value="1"/>
</dbReference>
<dbReference type="AlphaFoldDB" id="A0A5C3QT02"/>
<evidence type="ECO:0000259" key="2">
    <source>
        <dbReference type="PROSITE" id="PS51382"/>
    </source>
</evidence>
<dbReference type="GO" id="GO:0016036">
    <property type="term" value="P:cellular response to phosphate starvation"/>
    <property type="evidence" value="ECO:0007669"/>
    <property type="project" value="TreeGrafter"/>
</dbReference>
<proteinExistence type="predicted"/>
<gene>
    <name evidence="3" type="ORF">BDV98DRAFT_326984</name>
</gene>
<reference evidence="3 4" key="1">
    <citation type="journal article" date="2019" name="Nat. Ecol. Evol.">
        <title>Megaphylogeny resolves global patterns of mushroom evolution.</title>
        <authorList>
            <person name="Varga T."/>
            <person name="Krizsan K."/>
            <person name="Foldi C."/>
            <person name="Dima B."/>
            <person name="Sanchez-Garcia M."/>
            <person name="Sanchez-Ramirez S."/>
            <person name="Szollosi G.J."/>
            <person name="Szarkandi J.G."/>
            <person name="Papp V."/>
            <person name="Albert L."/>
            <person name="Andreopoulos W."/>
            <person name="Angelini C."/>
            <person name="Antonin V."/>
            <person name="Barry K.W."/>
            <person name="Bougher N.L."/>
            <person name="Buchanan P."/>
            <person name="Buyck B."/>
            <person name="Bense V."/>
            <person name="Catcheside P."/>
            <person name="Chovatia M."/>
            <person name="Cooper J."/>
            <person name="Damon W."/>
            <person name="Desjardin D."/>
            <person name="Finy P."/>
            <person name="Geml J."/>
            <person name="Haridas S."/>
            <person name="Hughes K."/>
            <person name="Justo A."/>
            <person name="Karasinski D."/>
            <person name="Kautmanova I."/>
            <person name="Kiss B."/>
            <person name="Kocsube S."/>
            <person name="Kotiranta H."/>
            <person name="LaButti K.M."/>
            <person name="Lechner B.E."/>
            <person name="Liimatainen K."/>
            <person name="Lipzen A."/>
            <person name="Lukacs Z."/>
            <person name="Mihaltcheva S."/>
            <person name="Morgado L.N."/>
            <person name="Niskanen T."/>
            <person name="Noordeloos M.E."/>
            <person name="Ohm R.A."/>
            <person name="Ortiz-Santana B."/>
            <person name="Ovrebo C."/>
            <person name="Racz N."/>
            <person name="Riley R."/>
            <person name="Savchenko A."/>
            <person name="Shiryaev A."/>
            <person name="Soop K."/>
            <person name="Spirin V."/>
            <person name="Szebenyi C."/>
            <person name="Tomsovsky M."/>
            <person name="Tulloss R.E."/>
            <person name="Uehling J."/>
            <person name="Grigoriev I.V."/>
            <person name="Vagvolgyi C."/>
            <person name="Papp T."/>
            <person name="Martin F.M."/>
            <person name="Miettinen O."/>
            <person name="Hibbett D.S."/>
            <person name="Nagy L.G."/>
        </authorList>
    </citation>
    <scope>NUCLEOTIDE SEQUENCE [LARGE SCALE GENOMIC DNA]</scope>
    <source>
        <strain evidence="3 4">CBS 309.79</strain>
    </source>
</reference>
<organism evidence="3 4">
    <name type="scientific">Pterulicium gracile</name>
    <dbReference type="NCBI Taxonomy" id="1884261"/>
    <lineage>
        <taxon>Eukaryota</taxon>
        <taxon>Fungi</taxon>
        <taxon>Dikarya</taxon>
        <taxon>Basidiomycota</taxon>
        <taxon>Agaricomycotina</taxon>
        <taxon>Agaricomycetes</taxon>
        <taxon>Agaricomycetidae</taxon>
        <taxon>Agaricales</taxon>
        <taxon>Pleurotineae</taxon>
        <taxon>Pterulaceae</taxon>
        <taxon>Pterulicium</taxon>
    </lineage>
</organism>